<dbReference type="Proteomes" id="UP000653076">
    <property type="component" value="Unassembled WGS sequence"/>
</dbReference>
<evidence type="ECO:0000259" key="1">
    <source>
        <dbReference type="Pfam" id="PF13649"/>
    </source>
</evidence>
<dbReference type="Gene3D" id="1.10.10.10">
    <property type="entry name" value="Winged helix-like DNA-binding domain superfamily/Winged helix DNA-binding domain"/>
    <property type="match status" value="1"/>
</dbReference>
<proteinExistence type="predicted"/>
<dbReference type="InterPro" id="IPR029063">
    <property type="entry name" value="SAM-dependent_MTases_sf"/>
</dbReference>
<accession>A0ABQ4JAU1</accession>
<dbReference type="EMBL" id="BOPC01000031">
    <property type="protein sequence ID" value="GIJ27292.1"/>
    <property type="molecule type" value="Genomic_DNA"/>
</dbReference>
<feature type="domain" description="Methyltransferase" evidence="1">
    <location>
        <begin position="166"/>
        <end position="261"/>
    </location>
</feature>
<evidence type="ECO:0000313" key="3">
    <source>
        <dbReference type="Proteomes" id="UP000653076"/>
    </source>
</evidence>
<gene>
    <name evidence="2" type="ORF">Vqi01_24540</name>
</gene>
<comment type="caution">
    <text evidence="2">The sequence shown here is derived from an EMBL/GenBank/DDBJ whole genome shotgun (WGS) entry which is preliminary data.</text>
</comment>
<dbReference type="CDD" id="cd02440">
    <property type="entry name" value="AdoMet_MTases"/>
    <property type="match status" value="1"/>
</dbReference>
<dbReference type="Gene3D" id="3.40.50.150">
    <property type="entry name" value="Vaccinia Virus protein VP39"/>
    <property type="match status" value="1"/>
</dbReference>
<dbReference type="Pfam" id="PF13649">
    <property type="entry name" value="Methyltransf_25"/>
    <property type="match status" value="1"/>
</dbReference>
<evidence type="ECO:0000313" key="2">
    <source>
        <dbReference type="EMBL" id="GIJ27292.1"/>
    </source>
</evidence>
<protein>
    <recommendedName>
        <fullName evidence="1">Methyltransferase domain-containing protein</fullName>
    </recommendedName>
</protein>
<name>A0ABQ4JAU1_9ACTN</name>
<dbReference type="InterPro" id="IPR041698">
    <property type="entry name" value="Methyltransf_25"/>
</dbReference>
<sequence>MTDTSFIPRPAVAPSYTVGAAASLFSSYVVASAISASHQLGLLDLLHTEGGTDVATAAGDRLDHGVVRGLLDTLVWAKVVEVDGDRYAVGPGFADVYAARGYFYWLVKGCGELFSIAPDVAAPGQRVDDFYHRDMRAVAIGSRLIGDSEVEPLFDEIIGGLDFTTIADLGCGSGQRLIRIAERDPGVTAVGVDIARGAVDLAEKSVADAGLDGRVRIVQGDVLALRPEEVFADVEVVTCVFMGHDFWPMQRCVDGLANLRRAFPNAKRLLLCDVVRTPGAASPETTTIFTLGFELIHDLMGVYIPSREEWLEAFDAAGWELVRERHVAAPPSGILFELVPSASRSA</sequence>
<dbReference type="SUPFAM" id="SSF53335">
    <property type="entry name" value="S-adenosyl-L-methionine-dependent methyltransferases"/>
    <property type="match status" value="1"/>
</dbReference>
<dbReference type="InterPro" id="IPR036388">
    <property type="entry name" value="WH-like_DNA-bd_sf"/>
</dbReference>
<keyword evidence="3" id="KW-1185">Reference proteome</keyword>
<dbReference type="RefSeq" id="WP_204034870.1">
    <property type="nucleotide sequence ID" value="NZ_BOPC01000031.1"/>
</dbReference>
<reference evidence="2 3" key="1">
    <citation type="submission" date="2021-01" db="EMBL/GenBank/DDBJ databases">
        <title>Whole genome shotgun sequence of Verrucosispora qiuiae NBRC 106684.</title>
        <authorList>
            <person name="Komaki H."/>
            <person name="Tamura T."/>
        </authorList>
    </citation>
    <scope>NUCLEOTIDE SEQUENCE [LARGE SCALE GENOMIC DNA]</scope>
    <source>
        <strain evidence="2 3">NBRC 106684</strain>
    </source>
</reference>
<organism evidence="2 3">
    <name type="scientific">Micromonospora qiuiae</name>
    <dbReference type="NCBI Taxonomy" id="502268"/>
    <lineage>
        <taxon>Bacteria</taxon>
        <taxon>Bacillati</taxon>
        <taxon>Actinomycetota</taxon>
        <taxon>Actinomycetes</taxon>
        <taxon>Micromonosporales</taxon>
        <taxon>Micromonosporaceae</taxon>
        <taxon>Micromonospora</taxon>
    </lineage>
</organism>